<evidence type="ECO:0000256" key="9">
    <source>
        <dbReference type="SAM" id="Phobius"/>
    </source>
</evidence>
<dbReference type="EMBL" id="AXCN02000286">
    <property type="status" value="NOT_ANNOTATED_CDS"/>
    <property type="molecule type" value="Genomic_DNA"/>
</dbReference>
<evidence type="ECO:0000256" key="7">
    <source>
        <dbReference type="ARBA" id="ARBA00023177"/>
    </source>
</evidence>
<name>A0A182QEB7_9DIPT</name>
<evidence type="ECO:0000256" key="6">
    <source>
        <dbReference type="ARBA" id="ARBA00023136"/>
    </source>
</evidence>
<dbReference type="VEuPathDB" id="VectorBase:AFAF008424"/>
<feature type="transmembrane region" description="Helical" evidence="9">
    <location>
        <begin position="271"/>
        <end position="290"/>
    </location>
</feature>
<evidence type="ECO:0000256" key="5">
    <source>
        <dbReference type="ARBA" id="ARBA00022989"/>
    </source>
</evidence>
<keyword evidence="12" id="KW-1185">Reference proteome</keyword>
<dbReference type="InterPro" id="IPR029020">
    <property type="entry name" value="Ammonium/urea_transptr"/>
</dbReference>
<dbReference type="AlphaFoldDB" id="A0A182QEB7"/>
<keyword evidence="6 9" id="KW-0472">Membrane</keyword>
<evidence type="ECO:0000256" key="3">
    <source>
        <dbReference type="ARBA" id="ARBA00022448"/>
    </source>
</evidence>
<dbReference type="FunFam" id="1.10.3430.10:FF:000008">
    <property type="entry name" value="Ammonium transporter"/>
    <property type="match status" value="1"/>
</dbReference>
<reference evidence="12" key="1">
    <citation type="submission" date="2014-01" db="EMBL/GenBank/DDBJ databases">
        <title>The Genome Sequence of Anopheles farauti FAR1 (V2).</title>
        <authorList>
            <consortium name="The Broad Institute Genomics Platform"/>
            <person name="Neafsey D.E."/>
            <person name="Besansky N."/>
            <person name="Howell P."/>
            <person name="Walton C."/>
            <person name="Young S.K."/>
            <person name="Zeng Q."/>
            <person name="Gargeya S."/>
            <person name="Fitzgerald M."/>
            <person name="Haas B."/>
            <person name="Abouelleil A."/>
            <person name="Allen A.W."/>
            <person name="Alvarado L."/>
            <person name="Arachchi H.M."/>
            <person name="Berlin A.M."/>
            <person name="Chapman S.B."/>
            <person name="Gainer-Dewar J."/>
            <person name="Goldberg J."/>
            <person name="Griggs A."/>
            <person name="Gujja S."/>
            <person name="Hansen M."/>
            <person name="Howarth C."/>
            <person name="Imamovic A."/>
            <person name="Ireland A."/>
            <person name="Larimer J."/>
            <person name="McCowan C."/>
            <person name="Murphy C."/>
            <person name="Pearson M."/>
            <person name="Poon T.W."/>
            <person name="Priest M."/>
            <person name="Roberts A."/>
            <person name="Saif S."/>
            <person name="Shea T."/>
            <person name="Sisk P."/>
            <person name="Sykes S."/>
            <person name="Wortman J."/>
            <person name="Nusbaum C."/>
            <person name="Birren B."/>
        </authorList>
    </citation>
    <scope>NUCLEOTIDE SEQUENCE [LARGE SCALE GENOMIC DNA]</scope>
    <source>
        <strain evidence="12">FAR1</strain>
    </source>
</reference>
<dbReference type="InterPro" id="IPR024041">
    <property type="entry name" value="NH4_transpt_AmtB-like_dom"/>
</dbReference>
<keyword evidence="7" id="KW-0924">Ammonia transport</keyword>
<dbReference type="PANTHER" id="PTHR11730">
    <property type="entry name" value="AMMONIUM TRANSPORTER"/>
    <property type="match status" value="1"/>
</dbReference>
<comment type="subcellular location">
    <subcellularLocation>
        <location evidence="1">Membrane</location>
        <topology evidence="1">Multi-pass membrane protein</topology>
    </subcellularLocation>
</comment>
<proteinExistence type="inferred from homology"/>
<accession>A0A182QEB7</accession>
<reference evidence="11" key="2">
    <citation type="submission" date="2020-05" db="UniProtKB">
        <authorList>
            <consortium name="EnsemblMetazoa"/>
        </authorList>
    </citation>
    <scope>IDENTIFICATION</scope>
    <source>
        <strain evidence="11">FAR1</strain>
    </source>
</reference>
<feature type="transmembrane region" description="Helical" evidence="9">
    <location>
        <begin position="327"/>
        <end position="343"/>
    </location>
</feature>
<dbReference type="PANTHER" id="PTHR11730:SF58">
    <property type="entry name" value="AMMONIUM TRANSPORTER"/>
    <property type="match status" value="1"/>
</dbReference>
<keyword evidence="4 9" id="KW-0812">Transmembrane</keyword>
<keyword evidence="5 9" id="KW-1133">Transmembrane helix</keyword>
<dbReference type="GO" id="GO:0008519">
    <property type="term" value="F:ammonium channel activity"/>
    <property type="evidence" value="ECO:0007669"/>
    <property type="project" value="InterPro"/>
</dbReference>
<dbReference type="GO" id="GO:0097272">
    <property type="term" value="P:ammonium homeostasis"/>
    <property type="evidence" value="ECO:0007669"/>
    <property type="project" value="TreeGrafter"/>
</dbReference>
<feature type="transmembrane region" description="Helical" evidence="9">
    <location>
        <begin position="420"/>
        <end position="448"/>
    </location>
</feature>
<feature type="region of interest" description="Disordered" evidence="8">
    <location>
        <begin position="1"/>
        <end position="20"/>
    </location>
</feature>
<feature type="domain" description="Ammonium transporter AmtB-like" evidence="10">
    <location>
        <begin position="391"/>
        <end position="471"/>
    </location>
</feature>
<dbReference type="SUPFAM" id="SSF111352">
    <property type="entry name" value="Ammonium transporter"/>
    <property type="match status" value="1"/>
</dbReference>
<keyword evidence="3" id="KW-0813">Transport</keyword>
<dbReference type="STRING" id="69004.A0A182QEB7"/>
<dbReference type="Gene3D" id="1.10.3430.10">
    <property type="entry name" value="Ammonium transporter AmtB like domains"/>
    <property type="match status" value="2"/>
</dbReference>
<comment type="similarity">
    <text evidence="2">Belongs to the ammonia transporter channel (TC 1.A.11.2) family.</text>
</comment>
<evidence type="ECO:0000256" key="8">
    <source>
        <dbReference type="SAM" id="MobiDB-lite"/>
    </source>
</evidence>
<dbReference type="Proteomes" id="UP000075886">
    <property type="component" value="Unassembled WGS sequence"/>
</dbReference>
<evidence type="ECO:0000313" key="11">
    <source>
        <dbReference type="EnsemblMetazoa" id="AFAF008424-PA"/>
    </source>
</evidence>
<feature type="transmembrane region" description="Helical" evidence="9">
    <location>
        <begin position="200"/>
        <end position="219"/>
    </location>
</feature>
<evidence type="ECO:0000256" key="1">
    <source>
        <dbReference type="ARBA" id="ARBA00004141"/>
    </source>
</evidence>
<evidence type="ECO:0000259" key="10">
    <source>
        <dbReference type="Pfam" id="PF00909"/>
    </source>
</evidence>
<sequence>MTNATTMGSTTTTATTPGPGAFQSYARNNSYVIPGLYDLNVEDTNWVLTSSFIIFTMQTGFGMLESGCVSVKNEVNIMMKNIIDIVLGGFTYWLFGYAMAFGRGELNNPFVALGDFLIDPGVSDPLFGPIFAAFLFQLSFSTTATTIVSGAMAERCNFKAYCIFSFFNTIVYCIPAGWVWGEHGFLKNLGVVDIAGSGPVHLIGGASAFASAAILGPRLGRYAKGTDPLPLGNPVNACMGLFVLWWGWLAFNSGSTYGVSGAKWAYAARAAVMTMMGSFGGGSFSIIYSMINNDGRMDVVDLINGILASLVSVTAGCYLYYAWEAILIGAIGSALCCFGMPLFDRMGVDDPVGASSVHGIAGIWGKKHQVFPVCPPLNNTSQLFDSLYLQGVLAVGLFADNPLRMDTTGGRSGLFKGGGWYMLGVQSLSALCLACWGVCSTFILLWLINKVVPIRMDPNEELLGADLMEHRIRHTQIGISRALSALAPIQLDLDDVIDAPPIGRNPGHERCVDEIEAASQKLHQWRQAMDKFSKREEQSTPQPAKMRPAGGSRRRTGKKFLGMTVHGTGKDNPAYDRDGSVTVRVGGDAKEAHQMSVIGSEQSYQVGASDRNNDRNFAWID</sequence>
<evidence type="ECO:0000256" key="2">
    <source>
        <dbReference type="ARBA" id="ARBA00005887"/>
    </source>
</evidence>
<organism evidence="11 12">
    <name type="scientific">Anopheles farauti</name>
    <dbReference type="NCBI Taxonomy" id="69004"/>
    <lineage>
        <taxon>Eukaryota</taxon>
        <taxon>Metazoa</taxon>
        <taxon>Ecdysozoa</taxon>
        <taxon>Arthropoda</taxon>
        <taxon>Hexapoda</taxon>
        <taxon>Insecta</taxon>
        <taxon>Pterygota</taxon>
        <taxon>Neoptera</taxon>
        <taxon>Endopterygota</taxon>
        <taxon>Diptera</taxon>
        <taxon>Nematocera</taxon>
        <taxon>Culicoidea</taxon>
        <taxon>Culicidae</taxon>
        <taxon>Anophelinae</taxon>
        <taxon>Anopheles</taxon>
    </lineage>
</organism>
<dbReference type="Pfam" id="PF00909">
    <property type="entry name" value="Ammonium_transp"/>
    <property type="match status" value="2"/>
</dbReference>
<dbReference type="GO" id="GO:0005886">
    <property type="term" value="C:plasma membrane"/>
    <property type="evidence" value="ECO:0007669"/>
    <property type="project" value="TreeGrafter"/>
</dbReference>
<evidence type="ECO:0000256" key="4">
    <source>
        <dbReference type="ARBA" id="ARBA00022692"/>
    </source>
</evidence>
<evidence type="ECO:0000313" key="12">
    <source>
        <dbReference type="Proteomes" id="UP000075886"/>
    </source>
</evidence>
<protein>
    <recommendedName>
        <fullName evidence="10">Ammonium transporter AmtB-like domain-containing protein</fullName>
    </recommendedName>
</protein>
<dbReference type="EnsemblMetazoa" id="AFAF008424-RA">
    <property type="protein sequence ID" value="AFAF008424-PA"/>
    <property type="gene ID" value="AFAF008424"/>
</dbReference>
<feature type="transmembrane region" description="Helical" evidence="9">
    <location>
        <begin position="126"/>
        <end position="148"/>
    </location>
</feature>
<feature type="transmembrane region" description="Helical" evidence="9">
    <location>
        <begin position="231"/>
        <end position="251"/>
    </location>
</feature>
<feature type="region of interest" description="Disordered" evidence="8">
    <location>
        <begin position="531"/>
        <end position="556"/>
    </location>
</feature>
<feature type="transmembrane region" description="Helical" evidence="9">
    <location>
        <begin position="85"/>
        <end position="106"/>
    </location>
</feature>
<feature type="transmembrane region" description="Helical" evidence="9">
    <location>
        <begin position="160"/>
        <end position="180"/>
    </location>
</feature>
<feature type="domain" description="Ammonium transporter AmtB-like" evidence="10">
    <location>
        <begin position="46"/>
        <end position="365"/>
    </location>
</feature>